<keyword evidence="8" id="KW-0804">Transcription</keyword>
<dbReference type="GO" id="GO:0000977">
    <property type="term" value="F:RNA polymerase II transcription regulatory region sequence-specific DNA binding"/>
    <property type="evidence" value="ECO:0007669"/>
    <property type="project" value="TreeGrafter"/>
</dbReference>
<keyword evidence="4" id="KW-0677">Repeat</keyword>
<keyword evidence="7" id="KW-0805">Transcription regulation</keyword>
<dbReference type="GO" id="GO:0000981">
    <property type="term" value="F:DNA-binding transcription factor activity, RNA polymerase II-specific"/>
    <property type="evidence" value="ECO:0007669"/>
    <property type="project" value="TreeGrafter"/>
</dbReference>
<accession>A0A811PCG1</accession>
<keyword evidence="5 10" id="KW-0863">Zinc-finger</keyword>
<dbReference type="SMART" id="SM01041">
    <property type="entry name" value="BRO1"/>
    <property type="match status" value="1"/>
</dbReference>
<evidence type="ECO:0000256" key="8">
    <source>
        <dbReference type="ARBA" id="ARBA00023163"/>
    </source>
</evidence>
<dbReference type="CDD" id="cd09034">
    <property type="entry name" value="BRO1_Alix_like"/>
    <property type="match status" value="1"/>
</dbReference>
<evidence type="ECO:0000256" key="1">
    <source>
        <dbReference type="ARBA" id="ARBA00004123"/>
    </source>
</evidence>
<feature type="compositionally biased region" description="Basic and acidic residues" evidence="11">
    <location>
        <begin position="65"/>
        <end position="81"/>
    </location>
</feature>
<reference evidence="13" key="1">
    <citation type="submission" date="2020-10" db="EMBL/GenBank/DDBJ databases">
        <authorList>
            <person name="Han B."/>
            <person name="Lu T."/>
            <person name="Zhao Q."/>
            <person name="Huang X."/>
            <person name="Zhao Y."/>
        </authorList>
    </citation>
    <scope>NUCLEOTIDE SEQUENCE</scope>
</reference>
<dbReference type="InterPro" id="IPR000967">
    <property type="entry name" value="Znf_NFX1"/>
</dbReference>
<sequence>MPPSTDRRRGGGPVATASRMWRPRYAAPAPGPDGAAPILPLPTPAPEARPRHRRPRRPNHGNSGDNRRPDRRQEQNGDAGHHLHGPPPPAPAPARETRGDGAVPQLVQEIQDKLARGAVECMICYDMVRRSAPIWSCGSCFSIFHLPCIRKWVRSPASAADASPAAADPASASPSWRCPGCQFVYATPARDLAYTCFCGRRRDPPSDHFLTPHSCGEPCSRPLERAEPPGAKGEDADATRCPHVCVLQCHPGPCPPCKAFAPDRPCPCGKQIIVRRCADRSTPVTCGRPCEQMLTCRRHRCDEVCHTGSCGDCAVLISARCFCGKKNEALICGDMVVKGNLSEEDGLFSCSEVCGRTLACGNHACKDMCHPGSCGECELMPGKVSTCHCGKTRLQERRETCLDAIPTCDKICDKKLPCGVHRCKVNCHDGECPPCLVRVEQKCRCGSSGQMVECYKVSMEEFRCNKPCGRKKNCGRHRCSELCCPLSRKFAQLEGGDWDPHLCQISCGKKLRCGQHSCQLLCHSGHCPPCLETIFTDLTCACGRTSLPPPLPCGTPTPSCSHQCSVPQPCGHPASHSCHFGDCPPCVVPVMRECIGGHVMLRNIPCRSKDIRCNQPCGKNRQCGVHACNRPCHPPPCDQPPANGDASSSSGGKASCGQVCGAARRECKHTCTAPCHPSSQCPDLRCEFAVTITCSCGRITATVPCGAGGASMGDNMFEVSIIQKLPMPLQPVESNGRRVPLGQRKLSCDEECAKMEKKRVLAEAFDITPPNLDALHFDENSSSSDLVADLFRREPKWVLAIEERCKFLVLGKVRGSSSSNLKLHVFCHMLKDKRDAISLIANRWKLSVQVAGWEPKHFVIIHVTPKSKPPARILGSKPGAPVTAAHPYFDPLVDMDPRVVVAMLDLPRDADVNALVLRFGGECELIWLNDKNAIAVFNDPTRAATALRRLDYGSAYQGAVMFMPSSAQASSSGNVWIGGQKDGGLAARSNPWKKPASAEPDMSSGDRTGVAGHAPAPGWRGASTTSLVMGTPNRWNVLESDAAASSVPGNEWRRAAPRTDASYSAIPNAGNAGPSVTKLQPDVDVDDWEEAYLNANLLAVSLAAGFQQSNYSSSGPRLDAGSYVVSFPKILTEKSANLQEMGCFNSKPNDAGAIRRRPGNIGEVAVFIPGLRVPESLELSQPLGDGHPRRLTERLAALRSRIVVMAAHEALSVTRPRKRTFTQHGGSTSADLLQALEDYLPVLGLVKEGSNLEDKIQFSWMDQEDDAEETALPSSWYEVLSVLHMIAMLRLSQANSLLLPKTSLEGYHAKVSEGLPVDLSEGVLKAICMQALGQAIDVQLGLAIDSPKATLAVKRRLACEMVKCWQQAHESMADLPLIDSWGEKHRLFVTWKYIEAKAAAYYYHGLILDEGNTEKSHRMAVAALQSAEEFLKESKDAAEAFHAAPPVSRSPPACGSMKYLHEKIQKDSSCKVRINKDLYSNDSIREAVPALPDFAVALKPEEYRLPAVTVGASNG</sequence>
<evidence type="ECO:0000313" key="14">
    <source>
        <dbReference type="Proteomes" id="UP000604825"/>
    </source>
</evidence>
<evidence type="ECO:0000256" key="11">
    <source>
        <dbReference type="SAM" id="MobiDB-lite"/>
    </source>
</evidence>
<feature type="region of interest" description="Disordered" evidence="11">
    <location>
        <begin position="1"/>
        <end position="99"/>
    </location>
</feature>
<keyword evidence="14" id="KW-1185">Reference proteome</keyword>
<proteinExistence type="inferred from homology"/>
<evidence type="ECO:0000256" key="5">
    <source>
        <dbReference type="ARBA" id="ARBA00022771"/>
    </source>
</evidence>
<evidence type="ECO:0000256" key="4">
    <source>
        <dbReference type="ARBA" id="ARBA00022737"/>
    </source>
</evidence>
<dbReference type="Pfam" id="PF01422">
    <property type="entry name" value="zf-NF-X1"/>
    <property type="match status" value="8"/>
</dbReference>
<keyword evidence="9" id="KW-0539">Nucleus</keyword>
<evidence type="ECO:0000256" key="7">
    <source>
        <dbReference type="ARBA" id="ARBA00023015"/>
    </source>
</evidence>
<comment type="caution">
    <text evidence="13">The sequence shown here is derived from an EMBL/GenBank/DDBJ whole genome shotgun (WGS) entry which is preliminary data.</text>
</comment>
<organism evidence="13 14">
    <name type="scientific">Miscanthus lutarioriparius</name>
    <dbReference type="NCBI Taxonomy" id="422564"/>
    <lineage>
        <taxon>Eukaryota</taxon>
        <taxon>Viridiplantae</taxon>
        <taxon>Streptophyta</taxon>
        <taxon>Embryophyta</taxon>
        <taxon>Tracheophyta</taxon>
        <taxon>Spermatophyta</taxon>
        <taxon>Magnoliopsida</taxon>
        <taxon>Liliopsida</taxon>
        <taxon>Poales</taxon>
        <taxon>Poaceae</taxon>
        <taxon>PACMAD clade</taxon>
        <taxon>Panicoideae</taxon>
        <taxon>Andropogonodae</taxon>
        <taxon>Andropogoneae</taxon>
        <taxon>Saccharinae</taxon>
        <taxon>Miscanthus</taxon>
    </lineage>
</organism>
<dbReference type="PANTHER" id="PTHR12360:SF12">
    <property type="entry name" value="TRANSCRIPTIONAL REPRESSOR NF-X1"/>
    <property type="match status" value="1"/>
</dbReference>
<protein>
    <recommendedName>
        <fullName evidence="12">RING-type domain-containing protein</fullName>
    </recommendedName>
</protein>
<keyword evidence="6" id="KW-0862">Zinc</keyword>
<dbReference type="Proteomes" id="UP000604825">
    <property type="component" value="Unassembled WGS sequence"/>
</dbReference>
<dbReference type="InterPro" id="IPR004328">
    <property type="entry name" value="BRO1_dom"/>
</dbReference>
<evidence type="ECO:0000256" key="6">
    <source>
        <dbReference type="ARBA" id="ARBA00022833"/>
    </source>
</evidence>
<feature type="compositionally biased region" description="Low complexity" evidence="11">
    <location>
        <begin position="26"/>
        <end position="38"/>
    </location>
</feature>
<evidence type="ECO:0000256" key="9">
    <source>
        <dbReference type="ARBA" id="ARBA00023242"/>
    </source>
</evidence>
<dbReference type="InterPro" id="IPR001841">
    <property type="entry name" value="Znf_RING"/>
</dbReference>
<dbReference type="Gene3D" id="1.25.40.280">
    <property type="entry name" value="alix/aip1 like domains"/>
    <property type="match status" value="1"/>
</dbReference>
<feature type="compositionally biased region" description="Basic residues" evidence="11">
    <location>
        <begin position="50"/>
        <end position="59"/>
    </location>
</feature>
<dbReference type="InterPro" id="IPR038499">
    <property type="entry name" value="BRO1_sf"/>
</dbReference>
<name>A0A811PCG1_9POAL</name>
<dbReference type="GO" id="GO:0005634">
    <property type="term" value="C:nucleus"/>
    <property type="evidence" value="ECO:0007669"/>
    <property type="project" value="UniProtKB-SubCell"/>
</dbReference>
<dbReference type="EMBL" id="CAJGYO010000007">
    <property type="protein sequence ID" value="CAD6241565.1"/>
    <property type="molecule type" value="Genomic_DNA"/>
</dbReference>
<dbReference type="SUPFAM" id="SSF57850">
    <property type="entry name" value="RING/U-box"/>
    <property type="match status" value="1"/>
</dbReference>
<gene>
    <name evidence="13" type="ORF">NCGR_LOCUS27303</name>
</gene>
<evidence type="ECO:0000256" key="3">
    <source>
        <dbReference type="ARBA" id="ARBA00022723"/>
    </source>
</evidence>
<evidence type="ECO:0000256" key="2">
    <source>
        <dbReference type="ARBA" id="ARBA00007269"/>
    </source>
</evidence>
<dbReference type="SMART" id="SM00438">
    <property type="entry name" value="ZnF_NFX"/>
    <property type="match status" value="9"/>
</dbReference>
<dbReference type="CDD" id="cd16492">
    <property type="entry name" value="RING-CH-C4HC3_NFX1-like"/>
    <property type="match status" value="1"/>
</dbReference>
<dbReference type="CDD" id="cd06008">
    <property type="entry name" value="NF-X1-zinc-finger"/>
    <property type="match status" value="8"/>
</dbReference>
<dbReference type="OrthoDB" id="6512771at2759"/>
<evidence type="ECO:0000259" key="12">
    <source>
        <dbReference type="PROSITE" id="PS50089"/>
    </source>
</evidence>
<dbReference type="InterPro" id="IPR056234">
    <property type="entry name" value="RRM_NFXL1"/>
</dbReference>
<comment type="similarity">
    <text evidence="2">Belongs to the NFX1 family.</text>
</comment>
<dbReference type="InterPro" id="IPR034078">
    <property type="entry name" value="NFX1_fam"/>
</dbReference>
<comment type="subcellular location">
    <subcellularLocation>
        <location evidence="1">Nucleus</location>
    </subcellularLocation>
</comment>
<evidence type="ECO:0000313" key="13">
    <source>
        <dbReference type="EMBL" id="CAD6241565.1"/>
    </source>
</evidence>
<feature type="domain" description="RING-type" evidence="12">
    <location>
        <begin position="121"/>
        <end position="182"/>
    </location>
</feature>
<dbReference type="PROSITE" id="PS50089">
    <property type="entry name" value="ZF_RING_2"/>
    <property type="match status" value="1"/>
</dbReference>
<keyword evidence="3" id="KW-0479">Metal-binding</keyword>
<dbReference type="Pfam" id="PF24435">
    <property type="entry name" value="RRM_NFXL1"/>
    <property type="match status" value="1"/>
</dbReference>
<dbReference type="PANTHER" id="PTHR12360">
    <property type="entry name" value="NUCLEAR TRANSCRIPTION FACTOR, X-BOX BINDING 1 NFX1"/>
    <property type="match status" value="1"/>
</dbReference>
<feature type="region of interest" description="Disordered" evidence="11">
    <location>
        <begin position="984"/>
        <end position="1020"/>
    </location>
</feature>
<dbReference type="GO" id="GO:0008270">
    <property type="term" value="F:zinc ion binding"/>
    <property type="evidence" value="ECO:0007669"/>
    <property type="project" value="UniProtKB-KW"/>
</dbReference>
<evidence type="ECO:0000256" key="10">
    <source>
        <dbReference type="PROSITE-ProRule" id="PRU00175"/>
    </source>
</evidence>